<dbReference type="Gene3D" id="3.40.800.10">
    <property type="entry name" value="Ureohydrolase domain"/>
    <property type="match status" value="1"/>
</dbReference>
<comment type="cofactor">
    <cofactor evidence="12">
        <name>Mn(2+)</name>
        <dbReference type="ChEBI" id="CHEBI:29035"/>
    </cofactor>
    <text evidence="12">Binds 2 manganese ions per subunit.</text>
</comment>
<evidence type="ECO:0000256" key="9">
    <source>
        <dbReference type="NCBIfam" id="TIGR01229"/>
    </source>
</evidence>
<dbReference type="Pfam" id="PF00491">
    <property type="entry name" value="Arginase"/>
    <property type="match status" value="1"/>
</dbReference>
<dbReference type="InterPro" id="IPR023696">
    <property type="entry name" value="Ureohydrolase_dom_sf"/>
</dbReference>
<dbReference type="CDD" id="cd09989">
    <property type="entry name" value="Arginase"/>
    <property type="match status" value="1"/>
</dbReference>
<dbReference type="PANTHER" id="PTHR43782:SF3">
    <property type="entry name" value="ARGINASE"/>
    <property type="match status" value="1"/>
</dbReference>
<keyword evidence="4 12" id="KW-0056">Arginine metabolism</keyword>
<evidence type="ECO:0000256" key="4">
    <source>
        <dbReference type="ARBA" id="ARBA00022503"/>
    </source>
</evidence>
<dbReference type="GO" id="GO:0004053">
    <property type="term" value="F:arginase activity"/>
    <property type="evidence" value="ECO:0007669"/>
    <property type="project" value="UniProtKB-EC"/>
</dbReference>
<comment type="catalytic activity">
    <reaction evidence="8 12">
        <text>L-arginine + H2O = urea + L-ornithine</text>
        <dbReference type="Rhea" id="RHEA:20569"/>
        <dbReference type="ChEBI" id="CHEBI:15377"/>
        <dbReference type="ChEBI" id="CHEBI:16199"/>
        <dbReference type="ChEBI" id="CHEBI:32682"/>
        <dbReference type="ChEBI" id="CHEBI:46911"/>
        <dbReference type="EC" id="3.5.3.1"/>
    </reaction>
</comment>
<dbReference type="InterPro" id="IPR014033">
    <property type="entry name" value="Arginase"/>
</dbReference>
<dbReference type="PRINTS" id="PR00116">
    <property type="entry name" value="ARGINASE"/>
</dbReference>
<dbReference type="PROSITE" id="PS51409">
    <property type="entry name" value="ARGINASE_2"/>
    <property type="match status" value="1"/>
</dbReference>
<dbReference type="NCBIfam" id="TIGR01229">
    <property type="entry name" value="rocF_arginase"/>
    <property type="match status" value="1"/>
</dbReference>
<dbReference type="SUPFAM" id="SSF52768">
    <property type="entry name" value="Arginase/deacetylase"/>
    <property type="match status" value="1"/>
</dbReference>
<keyword evidence="5 12" id="KW-0479">Metal-binding</keyword>
<keyword evidence="6 11" id="KW-0378">Hydrolase</keyword>
<reference evidence="13 14" key="1">
    <citation type="submission" date="2023-05" db="EMBL/GenBank/DDBJ databases">
        <authorList>
            <person name="Yin Y."/>
            <person name="Lu Z."/>
        </authorList>
    </citation>
    <scope>NUCLEOTIDE SEQUENCE [LARGE SCALE GENOMIC DNA]</scope>
    <source>
        <strain evidence="13 14">ZM22</strain>
    </source>
</reference>
<evidence type="ECO:0000256" key="8">
    <source>
        <dbReference type="ARBA" id="ARBA00047391"/>
    </source>
</evidence>
<proteinExistence type="inferred from homology"/>
<protein>
    <recommendedName>
        <fullName evidence="3 9">Arginase</fullName>
        <ecNumber evidence="2 9">3.5.3.1</ecNumber>
    </recommendedName>
</protein>
<evidence type="ECO:0000256" key="11">
    <source>
        <dbReference type="RuleBase" id="RU003684"/>
    </source>
</evidence>
<comment type="similarity">
    <text evidence="10 11">Belongs to the arginase family.</text>
</comment>
<evidence type="ECO:0000256" key="6">
    <source>
        <dbReference type="ARBA" id="ARBA00022801"/>
    </source>
</evidence>
<dbReference type="Proteomes" id="UP001240697">
    <property type="component" value="Chromosome"/>
</dbReference>
<keyword evidence="7 12" id="KW-0464">Manganese</keyword>
<dbReference type="RefSeq" id="WP_283485960.1">
    <property type="nucleotide sequence ID" value="NZ_CP125947.1"/>
</dbReference>
<organism evidence="13 14">
    <name type="scientific">Comamonas resistens</name>
    <dbReference type="NCBI Taxonomy" id="3046670"/>
    <lineage>
        <taxon>Bacteria</taxon>
        <taxon>Pseudomonadati</taxon>
        <taxon>Pseudomonadota</taxon>
        <taxon>Betaproteobacteria</taxon>
        <taxon>Burkholderiales</taxon>
        <taxon>Comamonadaceae</taxon>
        <taxon>Comamonas</taxon>
    </lineage>
</organism>
<evidence type="ECO:0000256" key="3">
    <source>
        <dbReference type="ARBA" id="ARBA00018123"/>
    </source>
</evidence>
<evidence type="ECO:0000256" key="5">
    <source>
        <dbReference type="ARBA" id="ARBA00022723"/>
    </source>
</evidence>
<evidence type="ECO:0000256" key="1">
    <source>
        <dbReference type="ARBA" id="ARBA00005098"/>
    </source>
</evidence>
<comment type="pathway">
    <text evidence="1">Nitrogen metabolism; urea cycle; L-ornithine and urea from L-arginine: step 1/1.</text>
</comment>
<evidence type="ECO:0000256" key="2">
    <source>
        <dbReference type="ARBA" id="ARBA00012168"/>
    </source>
</evidence>
<name>A0ABY8SSD2_9BURK</name>
<dbReference type="EC" id="3.5.3.1" evidence="2 9"/>
<dbReference type="InterPro" id="IPR020855">
    <property type="entry name" value="Ureohydrolase_Mn_BS"/>
</dbReference>
<evidence type="ECO:0000256" key="12">
    <source>
        <dbReference type="RuleBase" id="RU361159"/>
    </source>
</evidence>
<gene>
    <name evidence="13" type="primary">rocF</name>
    <name evidence="13" type="ORF">QMY55_20535</name>
</gene>
<keyword evidence="14" id="KW-1185">Reference proteome</keyword>
<dbReference type="EMBL" id="CP125947">
    <property type="protein sequence ID" value="WHS64849.1"/>
    <property type="molecule type" value="Genomic_DNA"/>
</dbReference>
<evidence type="ECO:0000313" key="14">
    <source>
        <dbReference type="Proteomes" id="UP001240697"/>
    </source>
</evidence>
<dbReference type="InterPro" id="IPR006035">
    <property type="entry name" value="Ureohydrolase"/>
</dbReference>
<evidence type="ECO:0000313" key="13">
    <source>
        <dbReference type="EMBL" id="WHS64849.1"/>
    </source>
</evidence>
<evidence type="ECO:0000256" key="10">
    <source>
        <dbReference type="PROSITE-ProRule" id="PRU00742"/>
    </source>
</evidence>
<evidence type="ECO:0000256" key="7">
    <source>
        <dbReference type="ARBA" id="ARBA00023211"/>
    </source>
</evidence>
<dbReference type="PROSITE" id="PS01053">
    <property type="entry name" value="ARGINASE_1"/>
    <property type="match status" value="1"/>
</dbReference>
<dbReference type="PIRSF" id="PIRSF036979">
    <property type="entry name" value="Arginase"/>
    <property type="match status" value="1"/>
</dbReference>
<dbReference type="PANTHER" id="PTHR43782">
    <property type="entry name" value="ARGINASE"/>
    <property type="match status" value="1"/>
</dbReference>
<accession>A0ABY8SSD2</accession>
<sequence>MKRSSSQAHNKRLTQATLIGLPTDVGASRLGAAMGPDALRVAQLGPALERLGVRVHDLGNLAGPANPRGARDMDGLRNLAECLRWNQIAHDAVLQVLEQNRLPILLGGDHTLATGSISAIARHCRAAGKQLRVLWLDAHSDCNTPASSPTGNLHGMPVSSLCGLGPKELASLSGSIPALPASAFCQIGLRSVDESEKHMIRELNLEVYDMRAIDELGMREVMRRALAGLFGPGSEDIHLHLSFDVDFLDPDIAPGTGTPVRGGPTYREAQLCMEMIADTGRLASLDIVELNPALDMRNQTAELVVDLVQSLFGQSTLMRTP</sequence>